<dbReference type="SUPFAM" id="SSF52218">
    <property type="entry name" value="Flavoproteins"/>
    <property type="match status" value="1"/>
</dbReference>
<evidence type="ECO:0000256" key="6">
    <source>
        <dbReference type="ARBA" id="ARBA00022857"/>
    </source>
</evidence>
<dbReference type="GO" id="GO:0016651">
    <property type="term" value="F:oxidoreductase activity, acting on NAD(P)H"/>
    <property type="evidence" value="ECO:0007669"/>
    <property type="project" value="UniProtKB-ARBA"/>
</dbReference>
<dbReference type="InterPro" id="IPR008254">
    <property type="entry name" value="Flavodoxin/NO_synth"/>
</dbReference>
<dbReference type="GO" id="GO:0005634">
    <property type="term" value="C:nucleus"/>
    <property type="evidence" value="ECO:0007669"/>
    <property type="project" value="UniProtKB-ARBA"/>
</dbReference>
<evidence type="ECO:0000256" key="3">
    <source>
        <dbReference type="ARBA" id="ARBA00022630"/>
    </source>
</evidence>
<dbReference type="EMBL" id="JBFDAA010000003">
    <property type="protein sequence ID" value="KAL1138647.1"/>
    <property type="molecule type" value="Genomic_DNA"/>
</dbReference>
<evidence type="ECO:0000313" key="9">
    <source>
        <dbReference type="EMBL" id="KAL1138647.1"/>
    </source>
</evidence>
<dbReference type="GO" id="GO:0005737">
    <property type="term" value="C:cytoplasm"/>
    <property type="evidence" value="ECO:0007669"/>
    <property type="project" value="UniProtKB-SubCell"/>
</dbReference>
<dbReference type="FunFam" id="3.40.50.360:FF:000015">
    <property type="entry name" value="NADPH-dependent diflavin oxidoreductase 1"/>
    <property type="match status" value="1"/>
</dbReference>
<dbReference type="AlphaFoldDB" id="A0ABD0YRS2"/>
<comment type="caution">
    <text evidence="9">The sequence shown here is derived from an EMBL/GenBank/DDBJ whole genome shotgun (WGS) entry which is preliminary data.</text>
</comment>
<dbReference type="Gene3D" id="3.40.50.360">
    <property type="match status" value="1"/>
</dbReference>
<comment type="subcellular location">
    <subcellularLocation>
        <location evidence="1">Cytoplasm</location>
    </subcellularLocation>
</comment>
<dbReference type="PRINTS" id="PR00369">
    <property type="entry name" value="FLAVODOXIN"/>
</dbReference>
<evidence type="ECO:0000256" key="7">
    <source>
        <dbReference type="ARBA" id="ARBA00023002"/>
    </source>
</evidence>
<dbReference type="PANTHER" id="PTHR19384">
    <property type="entry name" value="NITRIC OXIDE SYNTHASE-RELATED"/>
    <property type="match status" value="1"/>
</dbReference>
<dbReference type="Proteomes" id="UP001558652">
    <property type="component" value="Unassembled WGS sequence"/>
</dbReference>
<keyword evidence="5" id="KW-0274">FAD</keyword>
<dbReference type="PROSITE" id="PS50902">
    <property type="entry name" value="FLAVODOXIN_LIKE"/>
    <property type="match status" value="1"/>
</dbReference>
<keyword evidence="4" id="KW-0288">FMN</keyword>
<evidence type="ECO:0000256" key="5">
    <source>
        <dbReference type="ARBA" id="ARBA00022827"/>
    </source>
</evidence>
<evidence type="ECO:0000259" key="8">
    <source>
        <dbReference type="PROSITE" id="PS50902"/>
    </source>
</evidence>
<keyword evidence="7" id="KW-0560">Oxidoreductase</keyword>
<evidence type="ECO:0000256" key="2">
    <source>
        <dbReference type="ARBA" id="ARBA00022490"/>
    </source>
</evidence>
<gene>
    <name evidence="9" type="ORF">AAG570_008709</name>
</gene>
<keyword evidence="10" id="KW-1185">Reference proteome</keyword>
<sequence>MKILILYGSETGTAQDVAERIWREAKNLQFKGPVMAMDEFDITQLIYQPLVIFVCSTTGQGDQPLNMKNFWRYLLRKSLPSNSLSEMKFAVVGLGDSSYVKFNYAAKKLYKRLISLGGIAICDVGLADDQHDLGPDAVIDPWISSLWEALSTYYKFPEGLLPLSYSTLPEPR</sequence>
<dbReference type="InterPro" id="IPR029039">
    <property type="entry name" value="Flavoprotein-like_sf"/>
</dbReference>
<keyword evidence="6" id="KW-0521">NADP</keyword>
<protein>
    <recommendedName>
        <fullName evidence="8">Flavodoxin-like domain-containing protein</fullName>
    </recommendedName>
</protein>
<feature type="domain" description="Flavodoxin-like" evidence="8">
    <location>
        <begin position="3"/>
        <end position="147"/>
    </location>
</feature>
<keyword evidence="3" id="KW-0285">Flavoprotein</keyword>
<organism evidence="9 10">
    <name type="scientific">Ranatra chinensis</name>
    <dbReference type="NCBI Taxonomy" id="642074"/>
    <lineage>
        <taxon>Eukaryota</taxon>
        <taxon>Metazoa</taxon>
        <taxon>Ecdysozoa</taxon>
        <taxon>Arthropoda</taxon>
        <taxon>Hexapoda</taxon>
        <taxon>Insecta</taxon>
        <taxon>Pterygota</taxon>
        <taxon>Neoptera</taxon>
        <taxon>Paraneoptera</taxon>
        <taxon>Hemiptera</taxon>
        <taxon>Heteroptera</taxon>
        <taxon>Panheteroptera</taxon>
        <taxon>Nepomorpha</taxon>
        <taxon>Nepidae</taxon>
        <taxon>Ranatrinae</taxon>
        <taxon>Ranatra</taxon>
    </lineage>
</organism>
<dbReference type="PANTHER" id="PTHR19384:SF10">
    <property type="entry name" value="NADPH-DEPENDENT DIFLAVIN OXIDOREDUCTASE 1"/>
    <property type="match status" value="1"/>
</dbReference>
<accession>A0ABD0YRS2</accession>
<keyword evidence="2" id="KW-0963">Cytoplasm</keyword>
<reference evidence="9 10" key="1">
    <citation type="submission" date="2024-07" db="EMBL/GenBank/DDBJ databases">
        <title>Chromosome-level genome assembly of the water stick insect Ranatra chinensis (Heteroptera: Nepidae).</title>
        <authorList>
            <person name="Liu X."/>
        </authorList>
    </citation>
    <scope>NUCLEOTIDE SEQUENCE [LARGE SCALE GENOMIC DNA]</scope>
    <source>
        <strain evidence="9">Cailab_2021Rc</strain>
        <tissue evidence="9">Muscle</tissue>
    </source>
</reference>
<proteinExistence type="predicted"/>
<dbReference type="Pfam" id="PF00258">
    <property type="entry name" value="Flavodoxin_1"/>
    <property type="match status" value="1"/>
</dbReference>
<name>A0ABD0YRS2_9HEMI</name>
<dbReference type="InterPro" id="IPR001094">
    <property type="entry name" value="Flavdoxin-like"/>
</dbReference>
<evidence type="ECO:0000256" key="1">
    <source>
        <dbReference type="ARBA" id="ARBA00004496"/>
    </source>
</evidence>
<evidence type="ECO:0000256" key="4">
    <source>
        <dbReference type="ARBA" id="ARBA00022643"/>
    </source>
</evidence>
<evidence type="ECO:0000313" key="10">
    <source>
        <dbReference type="Proteomes" id="UP001558652"/>
    </source>
</evidence>